<dbReference type="InterPro" id="IPR036691">
    <property type="entry name" value="Endo/exonu/phosph_ase_sf"/>
</dbReference>
<dbReference type="Gramene" id="evm.model.03.613">
    <property type="protein sequence ID" value="cds.evm.model.03.613"/>
    <property type="gene ID" value="evm.TU.03.613"/>
</dbReference>
<accession>A0A803P9P1</accession>
<dbReference type="Gene3D" id="3.60.10.10">
    <property type="entry name" value="Endonuclease/exonuclease/phosphatase"/>
    <property type="match status" value="1"/>
</dbReference>
<reference evidence="1" key="1">
    <citation type="submission" date="2018-11" db="EMBL/GenBank/DDBJ databases">
        <authorList>
            <person name="Grassa J C."/>
        </authorList>
    </citation>
    <scope>NUCLEOTIDE SEQUENCE [LARGE SCALE GENOMIC DNA]</scope>
</reference>
<dbReference type="EMBL" id="UZAU01000262">
    <property type="status" value="NOT_ANNOTATED_CDS"/>
    <property type="molecule type" value="Genomic_DNA"/>
</dbReference>
<protein>
    <submittedName>
        <fullName evidence="1">Uncharacterized protein</fullName>
    </submittedName>
</protein>
<evidence type="ECO:0000313" key="1">
    <source>
        <dbReference type="EnsemblPlants" id="cds.evm.model.03.613"/>
    </source>
</evidence>
<name>A0A803P9P1_CANSA</name>
<reference evidence="1" key="2">
    <citation type="submission" date="2021-03" db="UniProtKB">
        <authorList>
            <consortium name="EnsemblPlants"/>
        </authorList>
    </citation>
    <scope>IDENTIFICATION</scope>
</reference>
<sequence length="219" mass="25076">MIYAFNEERKREDLWAELEELAKKIDEPWMLMGDFNEIMNGDERIGKRAHCCPSQRFRDCMENCNMKLRKLKALLKHINQAGFSEIQQTETITRVALAELQSKLNQDPQNVEIMHQVQEVRVKFAEVSKALASFMSQKAKEILMAEYTGKEVEDAIFAIDKNKAPGPDGYGSAFFQDNWKLVGNDTVEVVLSFLNSGKILKEINTTTITLIPKTKCPRV</sequence>
<evidence type="ECO:0000313" key="2">
    <source>
        <dbReference type="Proteomes" id="UP000596661"/>
    </source>
</evidence>
<organism evidence="1 2">
    <name type="scientific">Cannabis sativa</name>
    <name type="common">Hemp</name>
    <name type="synonym">Marijuana</name>
    <dbReference type="NCBI Taxonomy" id="3483"/>
    <lineage>
        <taxon>Eukaryota</taxon>
        <taxon>Viridiplantae</taxon>
        <taxon>Streptophyta</taxon>
        <taxon>Embryophyta</taxon>
        <taxon>Tracheophyta</taxon>
        <taxon>Spermatophyta</taxon>
        <taxon>Magnoliopsida</taxon>
        <taxon>eudicotyledons</taxon>
        <taxon>Gunneridae</taxon>
        <taxon>Pentapetalae</taxon>
        <taxon>rosids</taxon>
        <taxon>fabids</taxon>
        <taxon>Rosales</taxon>
        <taxon>Cannabaceae</taxon>
        <taxon>Cannabis</taxon>
    </lineage>
</organism>
<proteinExistence type="predicted"/>
<dbReference type="EnsemblPlants" id="evm.model.03.613">
    <property type="protein sequence ID" value="cds.evm.model.03.613"/>
    <property type="gene ID" value="evm.TU.03.613"/>
</dbReference>
<keyword evidence="2" id="KW-1185">Reference proteome</keyword>
<dbReference type="OMA" id="FRDCMEN"/>
<dbReference type="AlphaFoldDB" id="A0A803P9P1"/>
<dbReference type="Proteomes" id="UP000596661">
    <property type="component" value="Chromosome 3"/>
</dbReference>
<dbReference type="SUPFAM" id="SSF56219">
    <property type="entry name" value="DNase I-like"/>
    <property type="match status" value="1"/>
</dbReference>